<dbReference type="EMBL" id="QXGD01004954">
    <property type="protein sequence ID" value="KAE9168076.1"/>
    <property type="molecule type" value="Genomic_DNA"/>
</dbReference>
<protein>
    <submittedName>
        <fullName evidence="2">Uncharacterized protein</fullName>
    </submittedName>
</protein>
<reference evidence="2 3" key="1">
    <citation type="submission" date="2018-08" db="EMBL/GenBank/DDBJ databases">
        <title>Genomic investigation of the strawberry pathogen Phytophthora fragariae indicates pathogenicity is determined by transcriptional variation in three key races.</title>
        <authorList>
            <person name="Adams T.M."/>
            <person name="Armitage A.D."/>
            <person name="Sobczyk M.K."/>
            <person name="Bates H.J."/>
            <person name="Dunwell J.M."/>
            <person name="Nellist C.F."/>
            <person name="Harrison R.J."/>
        </authorList>
    </citation>
    <scope>NUCLEOTIDE SEQUENCE [LARGE SCALE GENOMIC DNA]</scope>
    <source>
        <strain evidence="2 3">BC-1</strain>
    </source>
</reference>
<comment type="caution">
    <text evidence="2">The sequence shown here is derived from an EMBL/GenBank/DDBJ whole genome shotgun (WGS) entry which is preliminary data.</text>
</comment>
<organism evidence="2 3">
    <name type="scientific">Phytophthora fragariae</name>
    <dbReference type="NCBI Taxonomy" id="53985"/>
    <lineage>
        <taxon>Eukaryota</taxon>
        <taxon>Sar</taxon>
        <taxon>Stramenopiles</taxon>
        <taxon>Oomycota</taxon>
        <taxon>Peronosporomycetes</taxon>
        <taxon>Peronosporales</taxon>
        <taxon>Peronosporaceae</taxon>
        <taxon>Phytophthora</taxon>
    </lineage>
</organism>
<evidence type="ECO:0000256" key="1">
    <source>
        <dbReference type="SAM" id="MobiDB-lite"/>
    </source>
</evidence>
<dbReference type="AlphaFoldDB" id="A0A6A3VJ83"/>
<evidence type="ECO:0000313" key="2">
    <source>
        <dbReference type="EMBL" id="KAE9168076.1"/>
    </source>
</evidence>
<evidence type="ECO:0000313" key="3">
    <source>
        <dbReference type="Proteomes" id="UP000440367"/>
    </source>
</evidence>
<gene>
    <name evidence="2" type="ORF">PF002_g30708</name>
</gene>
<name>A0A6A3VJ83_9STRA</name>
<feature type="compositionally biased region" description="Polar residues" evidence="1">
    <location>
        <begin position="62"/>
        <end position="81"/>
    </location>
</feature>
<accession>A0A6A3VJ83</accession>
<dbReference type="Proteomes" id="UP000440367">
    <property type="component" value="Unassembled WGS sequence"/>
</dbReference>
<feature type="region of interest" description="Disordered" evidence="1">
    <location>
        <begin position="49"/>
        <end position="81"/>
    </location>
</feature>
<sequence length="114" mass="12771">MAGRHSIFTHLKIRRLGHTRCHWNGIPSTIAEAEERGVTAKEDDEIISTSVKKKAERKRSASTEALQNKRPSANSPRLSVQVENPRDQVMQMAPTTFVLQAAWHDANSDGNIRV</sequence>
<proteinExistence type="predicted"/>